<comment type="caution">
    <text evidence="12">The sequence shown here is derived from an EMBL/GenBank/DDBJ whole genome shotgun (WGS) entry which is preliminary data.</text>
</comment>
<comment type="subcellular location">
    <subcellularLocation>
        <location evidence="3">Membrane</location>
    </subcellularLocation>
</comment>
<dbReference type="Gene3D" id="1.10.490.30">
    <property type="entry name" value="Colicin"/>
    <property type="match status" value="1"/>
</dbReference>
<keyword evidence="6" id="KW-0812">Transmembrane</keyword>
<evidence type="ECO:0000256" key="8">
    <source>
        <dbReference type="ARBA" id="ARBA00023022"/>
    </source>
</evidence>
<dbReference type="EMBL" id="JAUQTG010000009">
    <property type="protein sequence ID" value="MDO7857676.1"/>
    <property type="molecule type" value="Genomic_DNA"/>
</dbReference>
<dbReference type="PROSITE" id="PS00276">
    <property type="entry name" value="CHANNEL_COLICIN"/>
    <property type="match status" value="1"/>
</dbReference>
<evidence type="ECO:0000256" key="6">
    <source>
        <dbReference type="ARBA" id="ARBA00022692"/>
    </source>
</evidence>
<dbReference type="Proteomes" id="UP001176478">
    <property type="component" value="Unassembled WGS sequence"/>
</dbReference>
<evidence type="ECO:0000256" key="7">
    <source>
        <dbReference type="ARBA" id="ARBA00022989"/>
    </source>
</evidence>
<accession>A0AA42FLY0</accession>
<dbReference type="GO" id="GO:0016020">
    <property type="term" value="C:membrane"/>
    <property type="evidence" value="ECO:0007669"/>
    <property type="project" value="UniProtKB-SubCell"/>
</dbReference>
<dbReference type="AlphaFoldDB" id="A0AA42FLY0"/>
<evidence type="ECO:0000256" key="2">
    <source>
        <dbReference type="ARBA" id="ARBA00003197"/>
    </source>
</evidence>
<evidence type="ECO:0000259" key="11">
    <source>
        <dbReference type="PROSITE" id="PS00276"/>
    </source>
</evidence>
<evidence type="ECO:0000256" key="5">
    <source>
        <dbReference type="ARBA" id="ARBA00022529"/>
    </source>
</evidence>
<evidence type="ECO:0000313" key="14">
    <source>
        <dbReference type="Proteomes" id="UP001156701"/>
    </source>
</evidence>
<evidence type="ECO:0000256" key="10">
    <source>
        <dbReference type="ARBA" id="ARBA00023136"/>
    </source>
</evidence>
<gene>
    <name evidence="12" type="ORF">P7V44_09280</name>
    <name evidence="13" type="ORF">Q5E86_15250</name>
</gene>
<keyword evidence="9" id="KW-0078">Bacteriocin</keyword>
<dbReference type="SUPFAM" id="SSF56837">
    <property type="entry name" value="Colicin"/>
    <property type="match status" value="1"/>
</dbReference>
<keyword evidence="8" id="KW-0044">Antibiotic</keyword>
<feature type="domain" description="Channel forming colicins" evidence="11">
    <location>
        <begin position="54"/>
        <end position="65"/>
    </location>
</feature>
<reference evidence="13" key="3">
    <citation type="journal article" date="2024" name="Int. J. Antimicrob. Agents">
        <title>Identification of a novel Providencia species showing multi-drug-resistant in three patients with hospital-acquired infection.</title>
        <authorList>
            <person name="Yang W."/>
            <person name="Chen J."/>
            <person name="Yang F."/>
            <person name="Ji P."/>
            <person name="Shen S."/>
            <person name="Yin D."/>
            <person name="Hu F."/>
        </authorList>
    </citation>
    <scope>NUCLEOTIDE SEQUENCE</scope>
    <source>
        <strain evidence="13">CRE-138-0111</strain>
    </source>
</reference>
<comment type="similarity">
    <text evidence="4">Belongs to the channel forming colicin family.</text>
</comment>
<dbReference type="GO" id="GO:0031640">
    <property type="term" value="P:killing of cells of another organism"/>
    <property type="evidence" value="ECO:0007669"/>
    <property type="project" value="UniProtKB-KW"/>
</dbReference>
<dbReference type="InterPro" id="IPR038283">
    <property type="entry name" value="Channel_colicin_C_sf"/>
</dbReference>
<dbReference type="EMBL" id="JARRYG010000008">
    <property type="protein sequence ID" value="MDG4696430.1"/>
    <property type="molecule type" value="Genomic_DNA"/>
</dbReference>
<evidence type="ECO:0000313" key="12">
    <source>
        <dbReference type="EMBL" id="MDG4696430.1"/>
    </source>
</evidence>
<keyword evidence="7" id="KW-1133">Transmembrane helix</keyword>
<name>A0AA42FLY0_9GAMM</name>
<dbReference type="RefSeq" id="WP_230233544.1">
    <property type="nucleotide sequence ID" value="NZ_JAUQTF010000001.1"/>
</dbReference>
<proteinExistence type="inferred from homology"/>
<organism evidence="12 14">
    <name type="scientific">Providencia huashanensis</name>
    <dbReference type="NCBI Taxonomy" id="3037798"/>
    <lineage>
        <taxon>Bacteria</taxon>
        <taxon>Pseudomonadati</taxon>
        <taxon>Pseudomonadota</taxon>
        <taxon>Gammaproteobacteria</taxon>
        <taxon>Enterobacterales</taxon>
        <taxon>Morganellaceae</taxon>
        <taxon>Providencia</taxon>
    </lineage>
</organism>
<reference evidence="12" key="1">
    <citation type="submission" date="2023-03" db="EMBL/GenBank/DDBJ databases">
        <title>a new species belonging to Providencia genus.</title>
        <authorList>
            <person name="Yang W."/>
            <person name="Hu F."/>
            <person name="Shen S."/>
            <person name="Ding L."/>
            <person name="Yin D."/>
        </authorList>
    </citation>
    <scope>NUCLEOTIDE SEQUENCE</scope>
    <source>
        <strain evidence="12">CRE-3FA-0001</strain>
    </source>
</reference>
<comment type="function">
    <text evidence="2">Colicins are polypeptide toxins produced by and active against E.coli and closely related bacteria.</text>
</comment>
<dbReference type="Pfam" id="PF01024">
    <property type="entry name" value="Colicin"/>
    <property type="match status" value="1"/>
</dbReference>
<keyword evidence="10" id="KW-0472">Membrane</keyword>
<dbReference type="GO" id="GO:0050829">
    <property type="term" value="P:defense response to Gram-negative bacterium"/>
    <property type="evidence" value="ECO:0007669"/>
    <property type="project" value="InterPro"/>
</dbReference>
<evidence type="ECO:0000256" key="9">
    <source>
        <dbReference type="ARBA" id="ARBA00023048"/>
    </source>
</evidence>
<evidence type="ECO:0000313" key="13">
    <source>
        <dbReference type="EMBL" id="MDO7857676.1"/>
    </source>
</evidence>
<comment type="function">
    <text evidence="1">This colicin is a channel-forming colicin. This class of transmembrane toxins depolarize the cytoplasmic membrane, leading to dissipation of cellular energy.</text>
</comment>
<protein>
    <submittedName>
        <fullName evidence="12">Colicin-like pore-forming protein</fullName>
    </submittedName>
</protein>
<sequence>MDAKDRKAITAALKSVKAEDIAKNFKKSSKGMLYKSRAIDFIDWSNELIKAIDTNNWRPFFVKTETIAAGMTATALAGFAFNALLGGPIGILGYGLIIAGTGALINDSLVEEANNLIGI</sequence>
<reference evidence="13" key="2">
    <citation type="submission" date="2023-07" db="EMBL/GenBank/DDBJ databases">
        <authorList>
            <person name="Yang W."/>
            <person name="Chen J."/>
            <person name="Ji P."/>
            <person name="Hu F."/>
        </authorList>
    </citation>
    <scope>NUCLEOTIDE SEQUENCE</scope>
    <source>
        <strain evidence="13">CRE-138-0111</strain>
    </source>
</reference>
<keyword evidence="15" id="KW-1185">Reference proteome</keyword>
<dbReference type="InterPro" id="IPR000293">
    <property type="entry name" value="Channel_colicin_C"/>
</dbReference>
<keyword evidence="5" id="KW-0929">Antimicrobial</keyword>
<evidence type="ECO:0000256" key="4">
    <source>
        <dbReference type="ARBA" id="ARBA00007595"/>
    </source>
</evidence>
<evidence type="ECO:0000313" key="15">
    <source>
        <dbReference type="Proteomes" id="UP001176478"/>
    </source>
</evidence>
<evidence type="ECO:0000256" key="1">
    <source>
        <dbReference type="ARBA" id="ARBA00002178"/>
    </source>
</evidence>
<dbReference type="Proteomes" id="UP001156701">
    <property type="component" value="Unassembled WGS sequence"/>
</dbReference>
<dbReference type="GO" id="GO:0140911">
    <property type="term" value="F:pore-forming activity"/>
    <property type="evidence" value="ECO:0007669"/>
    <property type="project" value="InterPro"/>
</dbReference>
<evidence type="ECO:0000256" key="3">
    <source>
        <dbReference type="ARBA" id="ARBA00004370"/>
    </source>
</evidence>